<dbReference type="PANTHER" id="PTHR34154">
    <property type="entry name" value="ALKALI-SENSITIVE LINKAGE PROTEIN 1"/>
    <property type="match status" value="1"/>
</dbReference>
<dbReference type="GeneID" id="80876860"/>
<feature type="domain" description="Asl1-like glycosyl hydrolase catalytic" evidence="3">
    <location>
        <begin position="222"/>
        <end position="448"/>
    </location>
</feature>
<dbReference type="Pfam" id="PF11790">
    <property type="entry name" value="Glyco_hydro_cc"/>
    <property type="match status" value="1"/>
</dbReference>
<feature type="signal peptide" evidence="2">
    <location>
        <begin position="1"/>
        <end position="19"/>
    </location>
</feature>
<dbReference type="SUPFAM" id="SSF51445">
    <property type="entry name" value="(Trans)glycosidases"/>
    <property type="match status" value="1"/>
</dbReference>
<dbReference type="AlphaFoldDB" id="A0AAE9WCZ9"/>
<feature type="compositionally biased region" description="Low complexity" evidence="1">
    <location>
        <begin position="192"/>
        <end position="214"/>
    </location>
</feature>
<feature type="region of interest" description="Disordered" evidence="1">
    <location>
        <begin position="118"/>
        <end position="172"/>
    </location>
</feature>
<dbReference type="InterPro" id="IPR017853">
    <property type="entry name" value="GH"/>
</dbReference>
<protein>
    <submittedName>
        <fullName evidence="4">Cell wall protein Asl1, predicted O-glucosyl hydrolase</fullName>
    </submittedName>
</protein>
<dbReference type="GO" id="GO:0009277">
    <property type="term" value="C:fungal-type cell wall"/>
    <property type="evidence" value="ECO:0007669"/>
    <property type="project" value="TreeGrafter"/>
</dbReference>
<dbReference type="GO" id="GO:0071966">
    <property type="term" value="P:fungal-type cell wall polysaccharide metabolic process"/>
    <property type="evidence" value="ECO:0007669"/>
    <property type="project" value="TreeGrafter"/>
</dbReference>
<keyword evidence="2" id="KW-0732">Signal</keyword>
<feature type="chain" id="PRO_5041986181" evidence="2">
    <location>
        <begin position="20"/>
        <end position="451"/>
    </location>
</feature>
<feature type="compositionally biased region" description="Low complexity" evidence="1">
    <location>
        <begin position="138"/>
        <end position="172"/>
    </location>
</feature>
<accession>A0AAE9WCZ9</accession>
<proteinExistence type="predicted"/>
<keyword evidence="5" id="KW-1185">Reference proteome</keyword>
<keyword evidence="4" id="KW-0378">Hydrolase</keyword>
<evidence type="ECO:0000256" key="2">
    <source>
        <dbReference type="SAM" id="SignalP"/>
    </source>
</evidence>
<gene>
    <name evidence="4" type="primary">asl1</name>
    <name evidence="4" type="ORF">SOMG_03381</name>
</gene>
<name>A0AAE9WCZ9_9SCHI</name>
<evidence type="ECO:0000259" key="3">
    <source>
        <dbReference type="Pfam" id="PF11790"/>
    </source>
</evidence>
<dbReference type="InterPro" id="IPR024655">
    <property type="entry name" value="Asl1_glyco_hydro_catalytic"/>
</dbReference>
<evidence type="ECO:0000256" key="1">
    <source>
        <dbReference type="SAM" id="MobiDB-lite"/>
    </source>
</evidence>
<evidence type="ECO:0000313" key="4">
    <source>
        <dbReference type="EMBL" id="WBW74152.1"/>
    </source>
</evidence>
<dbReference type="EMBL" id="CP115612">
    <property type="protein sequence ID" value="WBW74152.1"/>
    <property type="molecule type" value="Genomic_DNA"/>
</dbReference>
<dbReference type="RefSeq" id="XP_056038395.1">
    <property type="nucleotide sequence ID" value="XM_056182171.1"/>
</dbReference>
<reference evidence="4 5" key="1">
    <citation type="journal article" date="2023" name="G3 (Bethesda)">
        <title>A high-quality reference genome for the fission yeast Schizosaccharomyces osmophilus.</title>
        <authorList>
            <person name="Jia G.S."/>
            <person name="Zhang W.C."/>
            <person name="Liang Y."/>
            <person name="Liu X.H."/>
            <person name="Rhind N."/>
            <person name="Pidoux A."/>
            <person name="Brysch-Herzberg M."/>
            <person name="Du L.L."/>
        </authorList>
    </citation>
    <scope>NUCLEOTIDE SEQUENCE [LARGE SCALE GENOMIC DNA]</scope>
    <source>
        <strain evidence="4 5">CBS 15793</strain>
    </source>
</reference>
<feature type="compositionally biased region" description="Low complexity" evidence="1">
    <location>
        <begin position="118"/>
        <end position="130"/>
    </location>
</feature>
<organism evidence="4 5">
    <name type="scientific">Schizosaccharomyces osmophilus</name>
    <dbReference type="NCBI Taxonomy" id="2545709"/>
    <lineage>
        <taxon>Eukaryota</taxon>
        <taxon>Fungi</taxon>
        <taxon>Dikarya</taxon>
        <taxon>Ascomycota</taxon>
        <taxon>Taphrinomycotina</taxon>
        <taxon>Schizosaccharomycetes</taxon>
        <taxon>Schizosaccharomycetales</taxon>
        <taxon>Schizosaccharomycetaceae</taxon>
        <taxon>Schizosaccharomyces</taxon>
    </lineage>
</organism>
<dbReference type="Proteomes" id="UP001212411">
    <property type="component" value="Chromosome 2"/>
</dbReference>
<dbReference type="PANTHER" id="PTHR34154:SF3">
    <property type="entry name" value="ALKALI-SENSITIVE LINKAGE PROTEIN 1"/>
    <property type="match status" value="1"/>
</dbReference>
<feature type="region of interest" description="Disordered" evidence="1">
    <location>
        <begin position="191"/>
        <end position="223"/>
    </location>
</feature>
<dbReference type="KEGG" id="som:SOMG_03381"/>
<dbReference type="GO" id="GO:0016787">
    <property type="term" value="F:hydrolase activity"/>
    <property type="evidence" value="ECO:0007669"/>
    <property type="project" value="UniProtKB-KW"/>
</dbReference>
<evidence type="ECO:0000313" key="5">
    <source>
        <dbReference type="Proteomes" id="UP001212411"/>
    </source>
</evidence>
<dbReference type="InterPro" id="IPR053183">
    <property type="entry name" value="ASL1"/>
</dbReference>
<dbReference type="Gene3D" id="3.20.20.80">
    <property type="entry name" value="Glycosidases"/>
    <property type="match status" value="1"/>
</dbReference>
<sequence length="451" mass="47166">MRVLLTHLLFLTLLGISLALPYAPLNHRHHRRNGNDITTYETVIKRVHLTVNANGTYPVTSYQTTPSSSTISSSFATTPFFKMNATTSAPWNNDTISATSTSAAPNVALDKNISTPVASSSAEAAPTSSANPQATSVQAAPTSSAVPQATSAQAAPASSSSSSTPVISSDAPLPSSSINVPVGNAAMANTFSSSSPASSSSPTSASSSASATPSGQKSSKRGLAWIGGTDPSVADMFKGVASWYYNWGSQASNLDPSFEFVQSQHSADGIQSASSAYTNGATVFGFNEPDLSNMDAGQAASLYKQYLTPLRQSGSIKSLGSPAISNVGENWLNQFMQSCSDCNIDFIVAHWYGTGADQLKGLVNSLSSTYNKPIWVSEFACTNWDVSQLPSLDDVYKVFEETIEFLESNDAVERYAWFAPAANLGSSVGENNALVTAAGKLSGLGSKYLGI</sequence>